<feature type="signal peptide" evidence="8">
    <location>
        <begin position="1"/>
        <end position="20"/>
    </location>
</feature>
<evidence type="ECO:0000256" key="6">
    <source>
        <dbReference type="ARBA" id="ARBA00023136"/>
    </source>
</evidence>
<dbReference type="PANTHER" id="PTHR35093:SF8">
    <property type="entry name" value="OUTER MEMBRANE PROTEIN NMB0088-RELATED"/>
    <property type="match status" value="1"/>
</dbReference>
<dbReference type="Proteomes" id="UP000736328">
    <property type="component" value="Unassembled WGS sequence"/>
</dbReference>
<evidence type="ECO:0000256" key="2">
    <source>
        <dbReference type="ARBA" id="ARBA00008163"/>
    </source>
</evidence>
<evidence type="ECO:0008006" key="11">
    <source>
        <dbReference type="Google" id="ProtNLM"/>
    </source>
</evidence>
<proteinExistence type="inferred from homology"/>
<dbReference type="PANTHER" id="PTHR35093">
    <property type="entry name" value="OUTER MEMBRANE PROTEIN NMB0088-RELATED"/>
    <property type="match status" value="1"/>
</dbReference>
<dbReference type="Gene3D" id="2.40.160.60">
    <property type="entry name" value="Outer membrane protein transport protein (OMPP1/FadL/TodX)"/>
    <property type="match status" value="1"/>
</dbReference>
<name>A0A933MKI6_UNCT6</name>
<dbReference type="AlphaFoldDB" id="A0A933MKI6"/>
<evidence type="ECO:0000256" key="1">
    <source>
        <dbReference type="ARBA" id="ARBA00004571"/>
    </source>
</evidence>
<dbReference type="GO" id="GO:0009279">
    <property type="term" value="C:cell outer membrane"/>
    <property type="evidence" value="ECO:0007669"/>
    <property type="project" value="UniProtKB-SubCell"/>
</dbReference>
<comment type="caution">
    <text evidence="9">The sequence shown here is derived from an EMBL/GenBank/DDBJ whole genome shotgun (WGS) entry which is preliminary data.</text>
</comment>
<sequence length="476" mass="53124">MRRVGLVLALLALVALPAMAQSEYMDYNIMGAGARAHGMGGAFIGLADDATAVSWNPAGIAQLDKMEASAVGLFNIKGYIYKYQDSDGPYDTTFTEKHIAPNFFSLALPMKVGGRNLVLAAAYQRQIDMGTSSSGQFDRESFIFDYYPSSSLYALGYLYSPSKYEDKVKGGVDAITPAVALQLNPNIYIGVAANIFVNGTTDEYKNTFSPNLWDDIAIRDIYDANWNYLATLKDTFDITGSESYNYETKYNGFGLNGGLLATSRKFNFGAKIQLPFTLKQKTTETYDIAYTWRWIGNPTNTRDTSSATTNKYEHTIKMPFSFGFGVAIKPTDNLTIAADFERRPYGKTNVYNDYMLYNLWSDETNHLSDTLLLKNCNQFRVGLEYIFIGSNAVFPVRLGFRTDPKTYTGFYDDGTDTSQVAGKVFTAGFGMKFGNLWFDLAYELGMTSIMDYSTVYYEENLSEKSHNVLASCVVHF</sequence>
<comment type="subcellular location">
    <subcellularLocation>
        <location evidence="1">Cell outer membrane</location>
        <topology evidence="1">Multi-pass membrane protein</topology>
    </subcellularLocation>
</comment>
<dbReference type="SUPFAM" id="SSF56935">
    <property type="entry name" value="Porins"/>
    <property type="match status" value="1"/>
</dbReference>
<keyword evidence="4" id="KW-0812">Transmembrane</keyword>
<evidence type="ECO:0000256" key="5">
    <source>
        <dbReference type="ARBA" id="ARBA00022729"/>
    </source>
</evidence>
<accession>A0A933MKI6</accession>
<gene>
    <name evidence="9" type="ORF">HY768_07265</name>
</gene>
<keyword evidence="6" id="KW-0472">Membrane</keyword>
<dbReference type="EMBL" id="JACQXR010000094">
    <property type="protein sequence ID" value="MBI4727008.1"/>
    <property type="molecule type" value="Genomic_DNA"/>
</dbReference>
<feature type="chain" id="PRO_5036722293" description="Membrane protein involved in aromatic hydrocarbon degradation" evidence="8">
    <location>
        <begin position="21"/>
        <end position="476"/>
    </location>
</feature>
<evidence type="ECO:0000256" key="8">
    <source>
        <dbReference type="SAM" id="SignalP"/>
    </source>
</evidence>
<reference evidence="9" key="1">
    <citation type="submission" date="2020-07" db="EMBL/GenBank/DDBJ databases">
        <title>Huge and variable diversity of episymbiotic CPR bacteria and DPANN archaea in groundwater ecosystems.</title>
        <authorList>
            <person name="He C.Y."/>
            <person name="Keren R."/>
            <person name="Whittaker M."/>
            <person name="Farag I.F."/>
            <person name="Doudna J."/>
            <person name="Cate J.H.D."/>
            <person name="Banfield J.F."/>
        </authorList>
    </citation>
    <scope>NUCLEOTIDE SEQUENCE</scope>
    <source>
        <strain evidence="9">NC_groundwater_1520_Pr4_B-0.1um_53_5</strain>
    </source>
</reference>
<protein>
    <recommendedName>
        <fullName evidence="11">Membrane protein involved in aromatic hydrocarbon degradation</fullName>
    </recommendedName>
</protein>
<keyword evidence="3" id="KW-1134">Transmembrane beta strand</keyword>
<organism evidence="9 10">
    <name type="scientific">candidate division TA06 bacterium</name>
    <dbReference type="NCBI Taxonomy" id="2250710"/>
    <lineage>
        <taxon>Bacteria</taxon>
        <taxon>Bacteria division TA06</taxon>
    </lineage>
</organism>
<keyword evidence="7" id="KW-0998">Cell outer membrane</keyword>
<evidence type="ECO:0000256" key="4">
    <source>
        <dbReference type="ARBA" id="ARBA00022692"/>
    </source>
</evidence>
<evidence type="ECO:0000256" key="3">
    <source>
        <dbReference type="ARBA" id="ARBA00022452"/>
    </source>
</evidence>
<dbReference type="InterPro" id="IPR005017">
    <property type="entry name" value="OMPP1/FadL/TodX"/>
</dbReference>
<evidence type="ECO:0000256" key="7">
    <source>
        <dbReference type="ARBA" id="ARBA00023237"/>
    </source>
</evidence>
<evidence type="ECO:0000313" key="10">
    <source>
        <dbReference type="Proteomes" id="UP000736328"/>
    </source>
</evidence>
<evidence type="ECO:0000313" key="9">
    <source>
        <dbReference type="EMBL" id="MBI4727008.1"/>
    </source>
</evidence>
<dbReference type="GO" id="GO:0015483">
    <property type="term" value="F:long-chain fatty acid transporting porin activity"/>
    <property type="evidence" value="ECO:0007669"/>
    <property type="project" value="TreeGrafter"/>
</dbReference>
<keyword evidence="5 8" id="KW-0732">Signal</keyword>
<comment type="similarity">
    <text evidence="2">Belongs to the OmpP1/FadL family.</text>
</comment>